<reference evidence="2 3" key="1">
    <citation type="submission" date="2023-07" db="EMBL/GenBank/DDBJ databases">
        <title>Sequencing the genomes of 1000 actinobacteria strains.</title>
        <authorList>
            <person name="Klenk H.-P."/>
        </authorList>
    </citation>
    <scope>NUCLEOTIDE SEQUENCE [LARGE SCALE GENOMIC DNA]</scope>
    <source>
        <strain evidence="2 3">DSM 102162</strain>
    </source>
</reference>
<evidence type="ECO:0000256" key="1">
    <source>
        <dbReference type="SAM" id="Phobius"/>
    </source>
</evidence>
<keyword evidence="3" id="KW-1185">Reference proteome</keyword>
<name>A0ABT9NAM2_9ACTO</name>
<comment type="caution">
    <text evidence="2">The sequence shown here is derived from an EMBL/GenBank/DDBJ whole genome shotgun (WGS) entry which is preliminary data.</text>
</comment>
<evidence type="ECO:0000313" key="2">
    <source>
        <dbReference type="EMBL" id="MDP9800767.1"/>
    </source>
</evidence>
<proteinExistence type="predicted"/>
<accession>A0ABT9NAM2</accession>
<evidence type="ECO:0000313" key="3">
    <source>
        <dbReference type="Proteomes" id="UP001235966"/>
    </source>
</evidence>
<protein>
    <recommendedName>
        <fullName evidence="4">DUF3953 domain-containing protein</fullName>
    </recommendedName>
</protein>
<organism evidence="2 3">
    <name type="scientific">Arcanobacterium wilhelmae</name>
    <dbReference type="NCBI Taxonomy" id="1803177"/>
    <lineage>
        <taxon>Bacteria</taxon>
        <taxon>Bacillati</taxon>
        <taxon>Actinomycetota</taxon>
        <taxon>Actinomycetes</taxon>
        <taxon>Actinomycetales</taxon>
        <taxon>Actinomycetaceae</taxon>
        <taxon>Arcanobacterium</taxon>
    </lineage>
</organism>
<feature type="transmembrane region" description="Helical" evidence="1">
    <location>
        <begin position="38"/>
        <end position="57"/>
    </location>
</feature>
<gene>
    <name evidence="2" type="ORF">J2S49_000843</name>
</gene>
<dbReference type="Proteomes" id="UP001235966">
    <property type="component" value="Unassembled WGS sequence"/>
</dbReference>
<keyword evidence="1" id="KW-0812">Transmembrane</keyword>
<keyword evidence="1" id="KW-0472">Membrane</keyword>
<sequence length="92" mass="9957">MMLPPQQENRFSPKITVLALIFCGTVSFSSMALFKNQAVIFAAVAMLCFIGALAMTIRHTTFTGKKASLAIITTSAFLIGVLFASFFIKSQS</sequence>
<keyword evidence="1" id="KW-1133">Transmembrane helix</keyword>
<evidence type="ECO:0008006" key="4">
    <source>
        <dbReference type="Google" id="ProtNLM"/>
    </source>
</evidence>
<dbReference type="EMBL" id="JAUSQW010000001">
    <property type="protein sequence ID" value="MDP9800767.1"/>
    <property type="molecule type" value="Genomic_DNA"/>
</dbReference>
<feature type="transmembrane region" description="Helical" evidence="1">
    <location>
        <begin position="69"/>
        <end position="88"/>
    </location>
</feature>
<dbReference type="RefSeq" id="WP_307014398.1">
    <property type="nucleotide sequence ID" value="NZ_JAUSQW010000001.1"/>
</dbReference>